<dbReference type="AlphaFoldDB" id="A0A7I7WGK5"/>
<protein>
    <submittedName>
        <fullName evidence="1">Uncharacterized protein</fullName>
    </submittedName>
</protein>
<proteinExistence type="predicted"/>
<dbReference type="EMBL" id="AP022608">
    <property type="protein sequence ID" value="BBZ15987.1"/>
    <property type="molecule type" value="Genomic_DNA"/>
</dbReference>
<dbReference type="KEGG" id="mgad:MGAD_03220"/>
<gene>
    <name evidence="1" type="ORF">MGAD_03220</name>
</gene>
<sequence>MAASEGLGNPLLDAQAAHAIAFGLAVDRFGDAELQSPALHIGAHSGTV</sequence>
<dbReference type="Proteomes" id="UP000466187">
    <property type="component" value="Chromosome"/>
</dbReference>
<evidence type="ECO:0000313" key="1">
    <source>
        <dbReference type="EMBL" id="BBZ15987.1"/>
    </source>
</evidence>
<accession>A0A7I7WGK5</accession>
<evidence type="ECO:0000313" key="2">
    <source>
        <dbReference type="Proteomes" id="UP000466187"/>
    </source>
</evidence>
<reference evidence="1 2" key="1">
    <citation type="journal article" date="2019" name="Emerg. Microbes Infect.">
        <title>Comprehensive subspecies identification of 175 nontuberculous mycobacteria species based on 7547 genomic profiles.</title>
        <authorList>
            <person name="Matsumoto Y."/>
            <person name="Kinjo T."/>
            <person name="Motooka D."/>
            <person name="Nabeya D."/>
            <person name="Jung N."/>
            <person name="Uechi K."/>
            <person name="Horii T."/>
            <person name="Iida T."/>
            <person name="Fujita J."/>
            <person name="Nakamura S."/>
        </authorList>
    </citation>
    <scope>NUCLEOTIDE SEQUENCE [LARGE SCALE GENOMIC DNA]</scope>
    <source>
        <strain evidence="1 2">JCM 12688</strain>
    </source>
</reference>
<dbReference type="RefSeq" id="WP_163684374.1">
    <property type="nucleotide sequence ID" value="NZ_AP022608.1"/>
</dbReference>
<name>A0A7I7WGK5_MYCGU</name>
<organism evidence="1 2">
    <name type="scientific">Mycolicibacterium gadium</name>
    <name type="common">Mycobacterium gadium</name>
    <dbReference type="NCBI Taxonomy" id="1794"/>
    <lineage>
        <taxon>Bacteria</taxon>
        <taxon>Bacillati</taxon>
        <taxon>Actinomycetota</taxon>
        <taxon>Actinomycetes</taxon>
        <taxon>Mycobacteriales</taxon>
        <taxon>Mycobacteriaceae</taxon>
        <taxon>Mycolicibacterium</taxon>
    </lineage>
</organism>